<evidence type="ECO:0000256" key="3">
    <source>
        <dbReference type="ARBA" id="ARBA00030596"/>
    </source>
</evidence>
<accession>A0A8I2H453</accession>
<protein>
    <recommendedName>
        <fullName evidence="3">Single-stranded DNA-binding protein</fullName>
    </recommendedName>
</protein>
<dbReference type="Proteomes" id="UP000646877">
    <property type="component" value="Unassembled WGS sequence"/>
</dbReference>
<dbReference type="Gene3D" id="2.40.50.140">
    <property type="entry name" value="Nucleic acid-binding proteins"/>
    <property type="match status" value="1"/>
</dbReference>
<organism evidence="4 6">
    <name type="scientific">Pseudoalteromonas maricaloris</name>
    <dbReference type="NCBI Taxonomy" id="184924"/>
    <lineage>
        <taxon>Bacteria</taxon>
        <taxon>Pseudomonadati</taxon>
        <taxon>Pseudomonadota</taxon>
        <taxon>Gammaproteobacteria</taxon>
        <taxon>Alteromonadales</taxon>
        <taxon>Pseudoalteromonadaceae</taxon>
        <taxon>Pseudoalteromonas</taxon>
    </lineage>
</organism>
<dbReference type="SUPFAM" id="SSF50249">
    <property type="entry name" value="Nucleic acid-binding proteins"/>
    <property type="match status" value="1"/>
</dbReference>
<evidence type="ECO:0000256" key="1">
    <source>
        <dbReference type="ARBA" id="ARBA00022705"/>
    </source>
</evidence>
<keyword evidence="7" id="KW-1185">Reference proteome</keyword>
<dbReference type="InterPro" id="IPR003512">
    <property type="entry name" value="Phage_M13_G5P_DNA-bd"/>
</dbReference>
<evidence type="ECO:0000313" key="5">
    <source>
        <dbReference type="EMBL" id="WOX31376.1"/>
    </source>
</evidence>
<dbReference type="GO" id="GO:0003697">
    <property type="term" value="F:single-stranded DNA binding"/>
    <property type="evidence" value="ECO:0007669"/>
    <property type="project" value="InterPro"/>
</dbReference>
<reference evidence="4" key="1">
    <citation type="submission" date="2019-10" db="EMBL/GenBank/DDBJ databases">
        <authorList>
            <person name="Paulsen S."/>
        </authorList>
    </citation>
    <scope>NUCLEOTIDE SEQUENCE</scope>
    <source>
        <strain evidence="4">LMG 19692</strain>
    </source>
</reference>
<keyword evidence="1" id="KW-0235">DNA replication</keyword>
<dbReference type="RefSeq" id="WP_193522287.1">
    <property type="nucleotide sequence ID" value="NZ_CBCSDF010000001.1"/>
</dbReference>
<name>A0A8I2H453_9GAMM</name>
<dbReference type="AlphaFoldDB" id="A0A8I2H453"/>
<evidence type="ECO:0000256" key="2">
    <source>
        <dbReference type="ARBA" id="ARBA00023125"/>
    </source>
</evidence>
<evidence type="ECO:0000313" key="4">
    <source>
        <dbReference type="EMBL" id="NLR23143.1"/>
    </source>
</evidence>
<dbReference type="Pfam" id="PF02303">
    <property type="entry name" value="Phage_DNA_bind"/>
    <property type="match status" value="1"/>
</dbReference>
<keyword evidence="2 5" id="KW-0238">DNA-binding</keyword>
<proteinExistence type="predicted"/>
<reference evidence="5 7" key="2">
    <citation type="submission" date="2023-10" db="EMBL/GenBank/DDBJ databases">
        <title>To unveil natural product biosynthetic capacity in Pseudoalteromonas.</title>
        <authorList>
            <person name="Wang J."/>
        </authorList>
    </citation>
    <scope>NUCLEOTIDE SEQUENCE [LARGE SCALE GENOMIC DNA]</scope>
    <source>
        <strain evidence="5 7">DSM 15914</strain>
    </source>
</reference>
<evidence type="ECO:0000313" key="7">
    <source>
        <dbReference type="Proteomes" id="UP001304419"/>
    </source>
</evidence>
<dbReference type="EMBL" id="CP137579">
    <property type="protein sequence ID" value="WOX31376.1"/>
    <property type="molecule type" value="Genomic_DNA"/>
</dbReference>
<dbReference type="Proteomes" id="UP001304419">
    <property type="component" value="Chromosome 2"/>
</dbReference>
<dbReference type="InterPro" id="IPR012340">
    <property type="entry name" value="NA-bd_OB-fold"/>
</dbReference>
<dbReference type="EMBL" id="WEIA01000012">
    <property type="protein sequence ID" value="NLR23143.1"/>
    <property type="molecule type" value="Genomic_DNA"/>
</dbReference>
<gene>
    <name evidence="4" type="ORF">F9Y85_17855</name>
    <name evidence="5" type="ORF">R5H13_20775</name>
</gene>
<dbReference type="GO" id="GO:0006260">
    <property type="term" value="P:DNA replication"/>
    <property type="evidence" value="ECO:0007669"/>
    <property type="project" value="UniProtKB-KW"/>
</dbReference>
<sequence length="98" mass="11138">MQQLIIEIVKGHENPMPRTVNKGKENERVVYDQKAYAHFGGAFPQEFRLSHDDHNNAYPVGKYTLALESFGIGRWGDLEINGRQMKLVPASQELLKAV</sequence>
<evidence type="ECO:0000313" key="6">
    <source>
        <dbReference type="Proteomes" id="UP000646877"/>
    </source>
</evidence>